<evidence type="ECO:0000256" key="1">
    <source>
        <dbReference type="SAM" id="Phobius"/>
    </source>
</evidence>
<sequence length="167" mass="20198">MFRVNPYFFFDEWRQTGPDAFHAEFENQSSQTRQMLDLRVTQGPGRGMTVTYNGGIKKRTVFTIEPTPEGSRMIITDDYDLLPAAERERRQSEVDKSLKAWAESLRLYFLRLKRWSWLPGWRWYLRRVWIPMKPSARRIVWLIYLITVAEFFFFLFVLLIYLIEQKN</sequence>
<name>A0A1F6U0U9_9PROT</name>
<dbReference type="Proteomes" id="UP000179037">
    <property type="component" value="Unassembled WGS sequence"/>
</dbReference>
<reference evidence="2 3" key="1">
    <citation type="journal article" date="2016" name="Nat. Commun.">
        <title>Thousands of microbial genomes shed light on interconnected biogeochemical processes in an aquifer system.</title>
        <authorList>
            <person name="Anantharaman K."/>
            <person name="Brown C.T."/>
            <person name="Hug L.A."/>
            <person name="Sharon I."/>
            <person name="Castelle C.J."/>
            <person name="Probst A.J."/>
            <person name="Thomas B.C."/>
            <person name="Singh A."/>
            <person name="Wilkins M.J."/>
            <person name="Karaoz U."/>
            <person name="Brodie E.L."/>
            <person name="Williams K.H."/>
            <person name="Hubbard S.S."/>
            <person name="Banfield J.F."/>
        </authorList>
    </citation>
    <scope>NUCLEOTIDE SEQUENCE [LARGE SCALE GENOMIC DNA]</scope>
</reference>
<comment type="caution">
    <text evidence="2">The sequence shown here is derived from an EMBL/GenBank/DDBJ whole genome shotgun (WGS) entry which is preliminary data.</text>
</comment>
<keyword evidence="1" id="KW-0812">Transmembrane</keyword>
<evidence type="ECO:0000313" key="3">
    <source>
        <dbReference type="Proteomes" id="UP000179037"/>
    </source>
</evidence>
<keyword evidence="1" id="KW-1133">Transmembrane helix</keyword>
<feature type="transmembrane region" description="Helical" evidence="1">
    <location>
        <begin position="139"/>
        <end position="163"/>
    </location>
</feature>
<gene>
    <name evidence="2" type="ORF">A3A87_04165</name>
</gene>
<dbReference type="AlphaFoldDB" id="A0A1F6U0U9"/>
<protein>
    <submittedName>
        <fullName evidence="2">Uncharacterized protein</fullName>
    </submittedName>
</protein>
<keyword evidence="1" id="KW-0472">Membrane</keyword>
<organism evidence="2 3">
    <name type="scientific">Candidatus Muproteobacteria bacterium RIFCSPLOWO2_01_FULL_60_18</name>
    <dbReference type="NCBI Taxonomy" id="1817768"/>
    <lineage>
        <taxon>Bacteria</taxon>
        <taxon>Pseudomonadati</taxon>
        <taxon>Pseudomonadota</taxon>
        <taxon>Candidatus Muproteobacteria</taxon>
    </lineage>
</organism>
<evidence type="ECO:0000313" key="2">
    <source>
        <dbReference type="EMBL" id="OGI50960.1"/>
    </source>
</evidence>
<proteinExistence type="predicted"/>
<dbReference type="EMBL" id="MFTC01000055">
    <property type="protein sequence ID" value="OGI50960.1"/>
    <property type="molecule type" value="Genomic_DNA"/>
</dbReference>
<accession>A0A1F6U0U9</accession>